<gene>
    <name evidence="1" type="ORF">SI8410_03004159</name>
</gene>
<dbReference type="Proteomes" id="UP000663760">
    <property type="component" value="Chromosome 3"/>
</dbReference>
<organism evidence="1 2">
    <name type="scientific">Spirodela intermedia</name>
    <name type="common">Intermediate duckweed</name>
    <dbReference type="NCBI Taxonomy" id="51605"/>
    <lineage>
        <taxon>Eukaryota</taxon>
        <taxon>Viridiplantae</taxon>
        <taxon>Streptophyta</taxon>
        <taxon>Embryophyta</taxon>
        <taxon>Tracheophyta</taxon>
        <taxon>Spermatophyta</taxon>
        <taxon>Magnoliopsida</taxon>
        <taxon>Liliopsida</taxon>
        <taxon>Araceae</taxon>
        <taxon>Lemnoideae</taxon>
        <taxon>Spirodela</taxon>
    </lineage>
</organism>
<keyword evidence="2" id="KW-1185">Reference proteome</keyword>
<reference evidence="1" key="1">
    <citation type="submission" date="2020-02" db="EMBL/GenBank/DDBJ databases">
        <authorList>
            <person name="Scholz U."/>
            <person name="Mascher M."/>
            <person name="Fiebig A."/>
        </authorList>
    </citation>
    <scope>NUCLEOTIDE SEQUENCE</scope>
</reference>
<dbReference type="AlphaFoldDB" id="A0A7I8K7D3"/>
<evidence type="ECO:0000313" key="1">
    <source>
        <dbReference type="EMBL" id="CAA7393405.1"/>
    </source>
</evidence>
<protein>
    <submittedName>
        <fullName evidence="1">Uncharacterized protein</fullName>
    </submittedName>
</protein>
<dbReference type="EMBL" id="LR746266">
    <property type="protein sequence ID" value="CAA7393405.1"/>
    <property type="molecule type" value="Genomic_DNA"/>
</dbReference>
<sequence length="83" mass="9575">MRNSECIPRSISQGQNNLLCRIPNDEEIRSSFFSMKLHSAPNLDDLSVNFYTNYWDTMGSDLYIVIKNFSTVTPSLDLRRLPS</sequence>
<evidence type="ECO:0000313" key="2">
    <source>
        <dbReference type="Proteomes" id="UP000663760"/>
    </source>
</evidence>
<accession>A0A7I8K7D3</accession>
<proteinExistence type="predicted"/>
<name>A0A7I8K7D3_SPIIN</name>
<dbReference type="OrthoDB" id="1938220at2759"/>